<evidence type="ECO:0000313" key="2">
    <source>
        <dbReference type="Proteomes" id="UP001220324"/>
    </source>
</evidence>
<evidence type="ECO:0000313" key="1">
    <source>
        <dbReference type="EMBL" id="KAJ5540692.1"/>
    </source>
</evidence>
<protein>
    <submittedName>
        <fullName evidence="1">Uncharacterized protein</fullName>
    </submittedName>
</protein>
<sequence length="97" mass="10557">MRLGSLLYTDFLFPFHPAGEGGHDVLALGTVIVTSSHLHARKGGFREIDYSFAEANEAQAVALAKIVLKDVIVPEIYFASNAIPRSIRSKAQRITAC</sequence>
<reference evidence="1 2" key="1">
    <citation type="journal article" date="2023" name="IMA Fungus">
        <title>Comparative genomic study of the Penicillium genus elucidates a diverse pangenome and 15 lateral gene transfer events.</title>
        <authorList>
            <person name="Petersen C."/>
            <person name="Sorensen T."/>
            <person name="Nielsen M.R."/>
            <person name="Sondergaard T.E."/>
            <person name="Sorensen J.L."/>
            <person name="Fitzpatrick D.A."/>
            <person name="Frisvad J.C."/>
            <person name="Nielsen K.L."/>
        </authorList>
    </citation>
    <scope>NUCLEOTIDE SEQUENCE [LARGE SCALE GENOMIC DNA]</scope>
    <source>
        <strain evidence="1 2">IBT 35679</strain>
    </source>
</reference>
<gene>
    <name evidence="1" type="ORF">N7494_005768</name>
</gene>
<accession>A0AAD6GDW6</accession>
<organism evidence="1 2">
    <name type="scientific">Penicillium frequentans</name>
    <dbReference type="NCBI Taxonomy" id="3151616"/>
    <lineage>
        <taxon>Eukaryota</taxon>
        <taxon>Fungi</taxon>
        <taxon>Dikarya</taxon>
        <taxon>Ascomycota</taxon>
        <taxon>Pezizomycotina</taxon>
        <taxon>Eurotiomycetes</taxon>
        <taxon>Eurotiomycetidae</taxon>
        <taxon>Eurotiales</taxon>
        <taxon>Aspergillaceae</taxon>
        <taxon>Penicillium</taxon>
    </lineage>
</organism>
<proteinExistence type="predicted"/>
<dbReference type="Proteomes" id="UP001220324">
    <property type="component" value="Unassembled WGS sequence"/>
</dbReference>
<name>A0AAD6GDW6_9EURO</name>
<dbReference type="EMBL" id="JAQIZZ010000005">
    <property type="protein sequence ID" value="KAJ5540692.1"/>
    <property type="molecule type" value="Genomic_DNA"/>
</dbReference>
<dbReference type="AlphaFoldDB" id="A0AAD6GDW6"/>
<keyword evidence="2" id="KW-1185">Reference proteome</keyword>
<comment type="caution">
    <text evidence="1">The sequence shown here is derived from an EMBL/GenBank/DDBJ whole genome shotgun (WGS) entry which is preliminary data.</text>
</comment>